<evidence type="ECO:0000256" key="1">
    <source>
        <dbReference type="SAM" id="MobiDB-lite"/>
    </source>
</evidence>
<accession>A0A6G1DNA8</accession>
<comment type="caution">
    <text evidence="2">The sequence shown here is derived from an EMBL/GenBank/DDBJ whole genome shotgun (WGS) entry which is preliminary data.</text>
</comment>
<reference evidence="2 3" key="1">
    <citation type="submission" date="2019-11" db="EMBL/GenBank/DDBJ databases">
        <title>Whole genome sequence of Oryza granulata.</title>
        <authorList>
            <person name="Li W."/>
        </authorList>
    </citation>
    <scope>NUCLEOTIDE SEQUENCE [LARGE SCALE GENOMIC DNA]</scope>
    <source>
        <strain evidence="3">cv. Menghai</strain>
        <tissue evidence="2">Leaf</tissue>
    </source>
</reference>
<protein>
    <submittedName>
        <fullName evidence="2">Uncharacterized protein</fullName>
    </submittedName>
</protein>
<feature type="region of interest" description="Disordered" evidence="1">
    <location>
        <begin position="1"/>
        <end position="39"/>
    </location>
</feature>
<sequence length="80" mass="8602">MDVYERGYGSLSSGAAARARRRRRGKIDGVGSGASNRESRDIYRREGGVRACLGAAEPNRASRAFLCACVRVRVPAAQMA</sequence>
<gene>
    <name evidence="2" type="ORF">E2562_025391</name>
</gene>
<organism evidence="2 3">
    <name type="scientific">Oryza meyeriana var. granulata</name>
    <dbReference type="NCBI Taxonomy" id="110450"/>
    <lineage>
        <taxon>Eukaryota</taxon>
        <taxon>Viridiplantae</taxon>
        <taxon>Streptophyta</taxon>
        <taxon>Embryophyta</taxon>
        <taxon>Tracheophyta</taxon>
        <taxon>Spermatophyta</taxon>
        <taxon>Magnoliopsida</taxon>
        <taxon>Liliopsida</taxon>
        <taxon>Poales</taxon>
        <taxon>Poaceae</taxon>
        <taxon>BOP clade</taxon>
        <taxon>Oryzoideae</taxon>
        <taxon>Oryzeae</taxon>
        <taxon>Oryzinae</taxon>
        <taxon>Oryza</taxon>
        <taxon>Oryza meyeriana</taxon>
    </lineage>
</organism>
<keyword evidence="3" id="KW-1185">Reference proteome</keyword>
<dbReference type="Proteomes" id="UP000479710">
    <property type="component" value="Unassembled WGS sequence"/>
</dbReference>
<dbReference type="EMBL" id="SPHZ02000006">
    <property type="protein sequence ID" value="KAF0913980.1"/>
    <property type="molecule type" value="Genomic_DNA"/>
</dbReference>
<dbReference type="AlphaFoldDB" id="A0A6G1DNA8"/>
<name>A0A6G1DNA8_9ORYZ</name>
<proteinExistence type="predicted"/>
<evidence type="ECO:0000313" key="2">
    <source>
        <dbReference type="EMBL" id="KAF0913980.1"/>
    </source>
</evidence>
<evidence type="ECO:0000313" key="3">
    <source>
        <dbReference type="Proteomes" id="UP000479710"/>
    </source>
</evidence>